<dbReference type="InterPro" id="IPR010280">
    <property type="entry name" value="U5_MeTrfase_fam"/>
</dbReference>
<dbReference type="GO" id="GO:0030697">
    <property type="term" value="F:tRNA (uracil(54)-C5)-methyltransferase activity, S-adenosyl methionine-dependent"/>
    <property type="evidence" value="ECO:0007669"/>
    <property type="project" value="InterPro"/>
</dbReference>
<dbReference type="InterPro" id="IPR030390">
    <property type="entry name" value="MeTrfase_TrmA_AS"/>
</dbReference>
<dbReference type="EMBL" id="JAQGDS010000007">
    <property type="protein sequence ID" value="KAJ6258959.1"/>
    <property type="molecule type" value="Genomic_DNA"/>
</dbReference>
<evidence type="ECO:0000256" key="4">
    <source>
        <dbReference type="PROSITE-ProRule" id="PRU01024"/>
    </source>
</evidence>
<evidence type="ECO:0000313" key="9">
    <source>
        <dbReference type="Proteomes" id="UP001221413"/>
    </source>
</evidence>
<feature type="binding site" evidence="4">
    <location>
        <position position="428"/>
    </location>
    <ligand>
        <name>S-adenosyl-L-methionine</name>
        <dbReference type="ChEBI" id="CHEBI:59789"/>
    </ligand>
</feature>
<feature type="domain" description="TRAM" evidence="7">
    <location>
        <begin position="108"/>
        <end position="168"/>
    </location>
</feature>
<evidence type="ECO:0000256" key="2">
    <source>
        <dbReference type="ARBA" id="ARBA00022679"/>
    </source>
</evidence>
<feature type="compositionally biased region" description="Polar residues" evidence="6">
    <location>
        <begin position="326"/>
        <end position="338"/>
    </location>
</feature>
<feature type="binding site" evidence="4">
    <location>
        <position position="370"/>
    </location>
    <ligand>
        <name>S-adenosyl-L-methionine</name>
        <dbReference type="ChEBI" id="CHEBI:59789"/>
    </ligand>
</feature>
<name>A0AAD6IUL2_DREDA</name>
<evidence type="ECO:0000256" key="6">
    <source>
        <dbReference type="SAM" id="MobiDB-lite"/>
    </source>
</evidence>
<evidence type="ECO:0000313" key="8">
    <source>
        <dbReference type="EMBL" id="KAJ6258959.1"/>
    </source>
</evidence>
<dbReference type="PROSITE" id="PS01230">
    <property type="entry name" value="TRMA_1"/>
    <property type="match status" value="1"/>
</dbReference>
<feature type="active site" evidence="5">
    <location>
        <position position="502"/>
    </location>
</feature>
<dbReference type="Pfam" id="PF01938">
    <property type="entry name" value="TRAM"/>
    <property type="match status" value="1"/>
</dbReference>
<dbReference type="InterPro" id="IPR002792">
    <property type="entry name" value="TRAM_dom"/>
</dbReference>
<feature type="region of interest" description="Disordered" evidence="6">
    <location>
        <begin position="37"/>
        <end position="74"/>
    </location>
</feature>
<comment type="similarity">
    <text evidence="4">Belongs to the class I-like SAM-binding methyltransferase superfamily. RNA M5U methyltransferase family.</text>
</comment>
<dbReference type="PROSITE" id="PS51622">
    <property type="entry name" value="SAM_MT_RNA_M5U_2"/>
    <property type="match status" value="1"/>
</dbReference>
<feature type="region of interest" description="Disordered" evidence="6">
    <location>
        <begin position="315"/>
        <end position="338"/>
    </location>
</feature>
<protein>
    <submittedName>
        <fullName evidence="8">tRNA (Uracil(54)-C(5))-methyltransferase</fullName>
    </submittedName>
</protein>
<dbReference type="SUPFAM" id="SSF50249">
    <property type="entry name" value="Nucleic acid-binding proteins"/>
    <property type="match status" value="1"/>
</dbReference>
<dbReference type="Pfam" id="PF05958">
    <property type="entry name" value="tRNA_U5-meth_tr"/>
    <property type="match status" value="1"/>
</dbReference>
<evidence type="ECO:0000256" key="5">
    <source>
        <dbReference type="PROSITE-ProRule" id="PRU10015"/>
    </source>
</evidence>
<gene>
    <name evidence="8" type="ORF">Dda_5854</name>
</gene>
<keyword evidence="3 4" id="KW-0949">S-adenosyl-L-methionine</keyword>
<keyword evidence="9" id="KW-1185">Reference proteome</keyword>
<dbReference type="InterPro" id="IPR029063">
    <property type="entry name" value="SAM-dependent_MTases_sf"/>
</dbReference>
<proteinExistence type="inferred from homology"/>
<dbReference type="PANTHER" id="PTHR11061">
    <property type="entry name" value="RNA M5U METHYLTRANSFERASE"/>
    <property type="match status" value="1"/>
</dbReference>
<dbReference type="Proteomes" id="UP001221413">
    <property type="component" value="Unassembled WGS sequence"/>
</dbReference>
<dbReference type="GO" id="GO:0008033">
    <property type="term" value="P:tRNA processing"/>
    <property type="evidence" value="ECO:0007669"/>
    <property type="project" value="InterPro"/>
</dbReference>
<dbReference type="PROSITE" id="PS51687">
    <property type="entry name" value="SAM_MT_RNA_M5U"/>
    <property type="match status" value="1"/>
</dbReference>
<dbReference type="InterPro" id="IPR025795">
    <property type="entry name" value="tRNA_(uracil-5-)_MeTrfase"/>
</dbReference>
<dbReference type="PROSITE" id="PS50926">
    <property type="entry name" value="TRAM"/>
    <property type="match status" value="1"/>
</dbReference>
<comment type="caution">
    <text evidence="8">The sequence shown here is derived from an EMBL/GenBank/DDBJ whole genome shotgun (WGS) entry which is preliminary data.</text>
</comment>
<dbReference type="PANTHER" id="PTHR11061:SF30">
    <property type="entry name" value="TRNA (URACIL(54)-C(5))-METHYLTRANSFERASE"/>
    <property type="match status" value="1"/>
</dbReference>
<dbReference type="CDD" id="cd02440">
    <property type="entry name" value="AdoMet_MTases"/>
    <property type="match status" value="1"/>
</dbReference>
<dbReference type="Gene3D" id="2.40.50.1070">
    <property type="match status" value="1"/>
</dbReference>
<feature type="binding site" evidence="4">
    <location>
        <position position="407"/>
    </location>
    <ligand>
        <name>S-adenosyl-L-methionine</name>
        <dbReference type="ChEBI" id="CHEBI:59789"/>
    </ligand>
</feature>
<evidence type="ECO:0000256" key="1">
    <source>
        <dbReference type="ARBA" id="ARBA00022603"/>
    </source>
</evidence>
<dbReference type="InterPro" id="IPR012340">
    <property type="entry name" value="NA-bd_OB-fold"/>
</dbReference>
<keyword evidence="2 4" id="KW-0808">Transferase</keyword>
<evidence type="ECO:0000259" key="7">
    <source>
        <dbReference type="PROSITE" id="PS50926"/>
    </source>
</evidence>
<sequence>MRPIAAACLRQFHARLLPRSPINTILRLRFSSDLAPSDMSGIKRRNEANGSGEKRWKKKRTGKSDKKVGTGRFEGSPEDILLDDIKSLLRISQPEESVAESATIEESAPETFTEVEVTISTLTSTGDGLGTSDDGKRIYVVPFTVPGDKVTARAIKNFPGYTTTDLVEVKQPSQDRKDDLVFCKYFGRCSGCQFQMLSYDYQLGHKRRVIEKAMKNYSNLDPSLIPTVGEVMSSPLSQGYRTKLTPHFDGPRKGGFKPSDPIPEIGFQARGRRFVLDIEDCPIGTQVVRDGMKSQRDFVKHNLHTFKRGATLLLRESTRRTPLENDGSSNGNSEPQAYTDSKVCVTDSKTSITEYIDNFKFTFPAGSFFQNNNSILSKFTAFVSEQLDIPSEDGQEHPQDSYMIDAYCGSGPFSICCGHKFKAILGVDIASQSIESARRNAADNGIHNARFITGNAEAIFADVDFPPDRTSIVIDPPRKGCDELFLQQLLKLGPKRIVYISCNVHTMSRDIGWFIDSSAGSYVIEKVGGFDFFPQVSLHPDVITALSAIYEYLYTNAK</sequence>
<keyword evidence="1 4" id="KW-0489">Methyltransferase</keyword>
<accession>A0AAD6IUL2</accession>
<dbReference type="GO" id="GO:0032259">
    <property type="term" value="P:methylation"/>
    <property type="evidence" value="ECO:0007669"/>
    <property type="project" value="UniProtKB-KW"/>
</dbReference>
<dbReference type="SUPFAM" id="SSF53335">
    <property type="entry name" value="S-adenosyl-L-methionine-dependent methyltransferases"/>
    <property type="match status" value="1"/>
</dbReference>
<reference evidence="8" key="1">
    <citation type="submission" date="2023-01" db="EMBL/GenBank/DDBJ databases">
        <title>The chitinases involved in constricting ring structure development in the nematode-trapping fungus Drechslerella dactyloides.</title>
        <authorList>
            <person name="Wang R."/>
            <person name="Zhang L."/>
            <person name="Tang P."/>
            <person name="Li S."/>
            <person name="Liang L."/>
        </authorList>
    </citation>
    <scope>NUCLEOTIDE SEQUENCE</scope>
    <source>
        <strain evidence="8">YMF1.00031</strain>
    </source>
</reference>
<dbReference type="FunFam" id="2.40.50.140:FF:000201">
    <property type="entry name" value="TRM2p tRNA methyltransferase"/>
    <property type="match status" value="1"/>
</dbReference>
<feature type="active site" description="Nucleophile" evidence="4">
    <location>
        <position position="502"/>
    </location>
</feature>
<dbReference type="Gene3D" id="3.40.50.150">
    <property type="entry name" value="Vaccinia Virus protein VP39"/>
    <property type="match status" value="2"/>
</dbReference>
<dbReference type="AlphaFoldDB" id="A0AAD6IUL2"/>
<organism evidence="8 9">
    <name type="scientific">Drechslerella dactyloides</name>
    <name type="common">Nematode-trapping fungus</name>
    <name type="synonym">Arthrobotrys dactyloides</name>
    <dbReference type="NCBI Taxonomy" id="74499"/>
    <lineage>
        <taxon>Eukaryota</taxon>
        <taxon>Fungi</taxon>
        <taxon>Dikarya</taxon>
        <taxon>Ascomycota</taxon>
        <taxon>Pezizomycotina</taxon>
        <taxon>Orbiliomycetes</taxon>
        <taxon>Orbiliales</taxon>
        <taxon>Orbiliaceae</taxon>
        <taxon>Drechslerella</taxon>
    </lineage>
</organism>
<feature type="binding site" evidence="4">
    <location>
        <position position="475"/>
    </location>
    <ligand>
        <name>S-adenosyl-L-methionine</name>
        <dbReference type="ChEBI" id="CHEBI:59789"/>
    </ligand>
</feature>
<dbReference type="Gene3D" id="2.40.50.140">
    <property type="entry name" value="Nucleic acid-binding proteins"/>
    <property type="match status" value="1"/>
</dbReference>
<evidence type="ECO:0000256" key="3">
    <source>
        <dbReference type="ARBA" id="ARBA00022691"/>
    </source>
</evidence>